<dbReference type="PANTHER" id="PTHR30069:SF39">
    <property type="entry name" value="BLL6183 PROTEIN"/>
    <property type="match status" value="1"/>
</dbReference>
<feature type="signal peptide" evidence="10">
    <location>
        <begin position="1"/>
        <end position="19"/>
    </location>
</feature>
<evidence type="ECO:0000256" key="4">
    <source>
        <dbReference type="ARBA" id="ARBA00022692"/>
    </source>
</evidence>
<evidence type="ECO:0000313" key="14">
    <source>
        <dbReference type="Proteomes" id="UP000583556"/>
    </source>
</evidence>
<dbReference type="PANTHER" id="PTHR30069">
    <property type="entry name" value="TONB-DEPENDENT OUTER MEMBRANE RECEPTOR"/>
    <property type="match status" value="1"/>
</dbReference>
<comment type="similarity">
    <text evidence="8 9">Belongs to the TonB-dependent receptor family.</text>
</comment>
<feature type="domain" description="TonB-dependent receptor plug" evidence="12">
    <location>
        <begin position="46"/>
        <end position="148"/>
    </location>
</feature>
<protein>
    <submittedName>
        <fullName evidence="13">TonB-dependent receptor</fullName>
    </submittedName>
</protein>
<evidence type="ECO:0000256" key="9">
    <source>
        <dbReference type="RuleBase" id="RU003357"/>
    </source>
</evidence>
<dbReference type="InterPro" id="IPR039426">
    <property type="entry name" value="TonB-dep_rcpt-like"/>
</dbReference>
<dbReference type="Pfam" id="PF07715">
    <property type="entry name" value="Plug"/>
    <property type="match status" value="1"/>
</dbReference>
<evidence type="ECO:0000313" key="13">
    <source>
        <dbReference type="EMBL" id="NML92361.1"/>
    </source>
</evidence>
<reference evidence="13 14" key="1">
    <citation type="submission" date="2020-04" db="EMBL/GenBank/DDBJ databases">
        <title>Novosphingobium sp. TW-4 isolated from soil.</title>
        <authorList>
            <person name="Dahal R.H."/>
            <person name="Chaudhary D.K."/>
        </authorList>
    </citation>
    <scope>NUCLEOTIDE SEQUENCE [LARGE SCALE GENOMIC DNA]</scope>
    <source>
        <strain evidence="13 14">TW-4</strain>
    </source>
</reference>
<organism evidence="13 14">
    <name type="scientific">Novosphingobium olei</name>
    <dbReference type="NCBI Taxonomy" id="2728851"/>
    <lineage>
        <taxon>Bacteria</taxon>
        <taxon>Pseudomonadati</taxon>
        <taxon>Pseudomonadota</taxon>
        <taxon>Alphaproteobacteria</taxon>
        <taxon>Sphingomonadales</taxon>
        <taxon>Sphingomonadaceae</taxon>
        <taxon>Novosphingobium</taxon>
    </lineage>
</organism>
<comment type="subcellular location">
    <subcellularLocation>
        <location evidence="1 8">Cell outer membrane</location>
        <topology evidence="1 8">Multi-pass membrane protein</topology>
    </subcellularLocation>
</comment>
<keyword evidence="6 8" id="KW-0472">Membrane</keyword>
<dbReference type="Gene3D" id="2.170.130.10">
    <property type="entry name" value="TonB-dependent receptor, plug domain"/>
    <property type="match status" value="1"/>
</dbReference>
<gene>
    <name evidence="13" type="ORF">HHL27_01590</name>
</gene>
<dbReference type="PROSITE" id="PS52016">
    <property type="entry name" value="TONB_DEPENDENT_REC_3"/>
    <property type="match status" value="1"/>
</dbReference>
<accession>A0A7Y0G7V9</accession>
<evidence type="ECO:0000256" key="6">
    <source>
        <dbReference type="ARBA" id="ARBA00023136"/>
    </source>
</evidence>
<dbReference type="EMBL" id="JABBGM010000001">
    <property type="protein sequence ID" value="NML92361.1"/>
    <property type="molecule type" value="Genomic_DNA"/>
</dbReference>
<dbReference type="InterPro" id="IPR012910">
    <property type="entry name" value="Plug_dom"/>
</dbReference>
<dbReference type="InterPro" id="IPR000531">
    <property type="entry name" value="Beta-barrel_TonB"/>
</dbReference>
<keyword evidence="2 8" id="KW-0813">Transport</keyword>
<evidence type="ECO:0000256" key="7">
    <source>
        <dbReference type="ARBA" id="ARBA00023237"/>
    </source>
</evidence>
<keyword evidence="4 8" id="KW-0812">Transmembrane</keyword>
<dbReference type="GO" id="GO:0044718">
    <property type="term" value="P:siderophore transmembrane transport"/>
    <property type="evidence" value="ECO:0007669"/>
    <property type="project" value="TreeGrafter"/>
</dbReference>
<evidence type="ECO:0000256" key="1">
    <source>
        <dbReference type="ARBA" id="ARBA00004571"/>
    </source>
</evidence>
<evidence type="ECO:0000256" key="3">
    <source>
        <dbReference type="ARBA" id="ARBA00022452"/>
    </source>
</evidence>
<dbReference type="Gene3D" id="2.40.170.20">
    <property type="entry name" value="TonB-dependent receptor, beta-barrel domain"/>
    <property type="match status" value="1"/>
</dbReference>
<evidence type="ECO:0000259" key="11">
    <source>
        <dbReference type="Pfam" id="PF00593"/>
    </source>
</evidence>
<dbReference type="GO" id="GO:0009279">
    <property type="term" value="C:cell outer membrane"/>
    <property type="evidence" value="ECO:0007669"/>
    <property type="project" value="UniProtKB-SubCell"/>
</dbReference>
<sequence>MARVGLASLALSGASPLAAQPAAQTNPQIVVTAPGGGIDRDDALEIDRDAVSRAGRPDALGALVRNVAGITLQDAQGNPWQPTLAYRGYLASPLQGEAQGLAVYLDGGRFNQPFGDTVGFDLIPDAAIRRITLLDSSPVYGFNALGGALVIETATGRSDPGFTMSLSGGNYGRREAAVSAGGAQDRFSWFIAGQARRENGWRDHSPSQLANLFADVGFDDDSTGGLHAKLLVADTDLTGNGAAPVDLLAARRSAVFTWPDRARSRYTRLSLHPRLLLGPDSRIEATLYGQDLRLTGLNGDTADIAPCPDDEARLCALDLEDEDALLVGMDSLRAGPPASEAPIYGVLNRAMLHSRSGGVLVQLIDERPLLAGTNHLALGMSHDAGRTDFATSVEVGRVGEDRQVTGLGQSLAPGGPIGPISVQARNSAWGLFLSDTVPLLPGLQAEIGLRWNQGTITLEDRLGDDLDGTHRYSRVNPGIEFDWAVTRGLSLRAGYSETNRMPTPAELSCADEEAPCSLANFFVADPHLKQVVARSLEAGAVASGRVAGWQLDGLLSLYRTVNQDDIQHVASRVRGRSWFTNIGRTRRQGLEATLKLARNGWRIAASYAFTDATSLSALTLSSPDNPFADPETGTIRVERGNRLPGIPRHSATLSMDYDAKRFGLGGDLVARSGQVLLGDAANLDRPVPGYLIANLRARLALGRGVSLTGEVQNLFDRRYATFGTYGEIGEVPLPEAPDADGTRFYGPGSPRRWTVTVSAKF</sequence>
<name>A0A7Y0G7V9_9SPHN</name>
<dbReference type="SUPFAM" id="SSF56935">
    <property type="entry name" value="Porins"/>
    <property type="match status" value="1"/>
</dbReference>
<evidence type="ECO:0000259" key="12">
    <source>
        <dbReference type="Pfam" id="PF07715"/>
    </source>
</evidence>
<dbReference type="InterPro" id="IPR037066">
    <property type="entry name" value="Plug_dom_sf"/>
</dbReference>
<dbReference type="Pfam" id="PF00593">
    <property type="entry name" value="TonB_dep_Rec_b-barrel"/>
    <property type="match status" value="1"/>
</dbReference>
<evidence type="ECO:0000256" key="2">
    <source>
        <dbReference type="ARBA" id="ARBA00022448"/>
    </source>
</evidence>
<evidence type="ECO:0000256" key="8">
    <source>
        <dbReference type="PROSITE-ProRule" id="PRU01360"/>
    </source>
</evidence>
<keyword evidence="10" id="KW-0732">Signal</keyword>
<keyword evidence="13" id="KW-0675">Receptor</keyword>
<dbReference type="GO" id="GO:0015344">
    <property type="term" value="F:siderophore uptake transmembrane transporter activity"/>
    <property type="evidence" value="ECO:0007669"/>
    <property type="project" value="TreeGrafter"/>
</dbReference>
<evidence type="ECO:0000256" key="10">
    <source>
        <dbReference type="SAM" id="SignalP"/>
    </source>
</evidence>
<keyword evidence="3 8" id="KW-1134">Transmembrane beta strand</keyword>
<dbReference type="InterPro" id="IPR036942">
    <property type="entry name" value="Beta-barrel_TonB_sf"/>
</dbReference>
<proteinExistence type="inferred from homology"/>
<evidence type="ECO:0000256" key="5">
    <source>
        <dbReference type="ARBA" id="ARBA00023077"/>
    </source>
</evidence>
<keyword evidence="7 8" id="KW-0998">Cell outer membrane</keyword>
<feature type="chain" id="PRO_5031034982" evidence="10">
    <location>
        <begin position="20"/>
        <end position="761"/>
    </location>
</feature>
<comment type="caution">
    <text evidence="13">The sequence shown here is derived from an EMBL/GenBank/DDBJ whole genome shotgun (WGS) entry which is preliminary data.</text>
</comment>
<dbReference type="AlphaFoldDB" id="A0A7Y0G7V9"/>
<feature type="domain" description="TonB-dependent receptor-like beta-barrel" evidence="11">
    <location>
        <begin position="406"/>
        <end position="714"/>
    </location>
</feature>
<keyword evidence="5 9" id="KW-0798">TonB box</keyword>
<keyword evidence="14" id="KW-1185">Reference proteome</keyword>
<dbReference type="Proteomes" id="UP000583556">
    <property type="component" value="Unassembled WGS sequence"/>
</dbReference>